<dbReference type="KEGG" id="crf:FRC0190_02034"/>
<dbReference type="Gene3D" id="3.30.1330.230">
    <property type="match status" value="1"/>
</dbReference>
<dbReference type="AlphaFoldDB" id="A0A6I8MEH2"/>
<dbReference type="PANTHER" id="PTHR37809">
    <property type="entry name" value="RIBOSOMAL PROTEIN S12 METHYLTHIOTRANSFERASE ACCESSORY FACTOR YCAO"/>
    <property type="match status" value="1"/>
</dbReference>
<proteinExistence type="predicted"/>
<dbReference type="Proteomes" id="UP000423525">
    <property type="component" value="Chromosome"/>
</dbReference>
<protein>
    <recommendedName>
        <fullName evidence="1">YcaO domain-containing protein</fullName>
    </recommendedName>
</protein>
<dbReference type="InterPro" id="IPR003776">
    <property type="entry name" value="YcaO-like_dom"/>
</dbReference>
<feature type="domain" description="YcaO" evidence="1">
    <location>
        <begin position="159"/>
        <end position="516"/>
    </location>
</feature>
<dbReference type="EMBL" id="LR738855">
    <property type="protein sequence ID" value="VZH86097.1"/>
    <property type="molecule type" value="Genomic_DNA"/>
</dbReference>
<evidence type="ECO:0000313" key="2">
    <source>
        <dbReference type="EMBL" id="VZH86097.1"/>
    </source>
</evidence>
<evidence type="ECO:0000313" key="3">
    <source>
        <dbReference type="Proteomes" id="UP000423525"/>
    </source>
</evidence>
<dbReference type="PROSITE" id="PS51664">
    <property type="entry name" value="YCAO"/>
    <property type="match status" value="1"/>
</dbReference>
<dbReference type="Pfam" id="PF02624">
    <property type="entry name" value="YcaO"/>
    <property type="match status" value="1"/>
</dbReference>
<organism evidence="2 3">
    <name type="scientific">Corynebacterium rouxii</name>
    <dbReference type="NCBI Taxonomy" id="2719119"/>
    <lineage>
        <taxon>Bacteria</taxon>
        <taxon>Bacillati</taxon>
        <taxon>Actinomycetota</taxon>
        <taxon>Actinomycetes</taxon>
        <taxon>Mycobacteriales</taxon>
        <taxon>Corynebacteriaceae</taxon>
        <taxon>Corynebacterium</taxon>
    </lineage>
</organism>
<dbReference type="PANTHER" id="PTHR37809:SF1">
    <property type="entry name" value="RIBOSOMAL PROTEIN S12 METHYLTHIOTRANSFERASE ACCESSORY FACTOR YCAO"/>
    <property type="match status" value="1"/>
</dbReference>
<evidence type="ECO:0000259" key="1">
    <source>
        <dbReference type="PROSITE" id="PS51664"/>
    </source>
</evidence>
<accession>A0A6I8MEH2</accession>
<dbReference type="RefSeq" id="WP_155874068.1">
    <property type="nucleotide sequence ID" value="NZ_LR738855.1"/>
</dbReference>
<sequence length="516" mass="56431">MTTRVAYLHCPARSFPAHALPPRHEQWIAVPSEVCRVCLSAWVDRTEEAADWVKAARVPGFIRRWLSERVHYVERPLGDWRLAATDAQCLSSSTVFIPPSPCCTEHHDCAANAEVSDLTGPALAPCGTGPITEIRRPGMVVSRGTMPTVGSRPAFHWSGQAPTIAESRKLALCEAVERASACGNEGAGGVDTHIPHVPATDFGVDNERWNRSYDHCRNWTRAIRLGDETAWAVPTDMAFFWSDAQARFCFDSSSGAAVGRTWEDAVMSGLVEVIERDAVLAVWHGSMTVPEIDVDSINDRTYQAMLRHLRRQGLVIRAFYCPLSVGVPAVIAVCTDTERTFLCVGAAAAPDPYVAVRKALREVMADYPQSRLLASTRLSDAAAVRADGSGAAHRLSVAASELIDAAAFLLLPRKELLRVSDIPGCPRLSLVELVEHLKAHGFYGYVVDFTQSYHQMVGLSAVKVIVPGLLPLEYIGQLTRALHMPRLRQQMACFRTLGLAPPSSPPRLNLVPHPLP</sequence>
<name>A0A6I8MEH2_9CORY</name>
<gene>
    <name evidence="2" type="ORF">FRC0190_02034</name>
</gene>
<reference evidence="2 3" key="1">
    <citation type="submission" date="2019-11" db="EMBL/GenBank/DDBJ databases">
        <authorList>
            <person name="Brisse S."/>
        </authorList>
    </citation>
    <scope>NUCLEOTIDE SEQUENCE [LARGE SCALE GENOMIC DNA]</scope>
    <source>
        <strain evidence="2">FRC0190</strain>
    </source>
</reference>